<dbReference type="SMART" id="SM01118">
    <property type="entry name" value="CYTH"/>
    <property type="match status" value="1"/>
</dbReference>
<dbReference type="STRING" id="291169.A9E74_00954"/>
<dbReference type="SUPFAM" id="SSF55154">
    <property type="entry name" value="CYTH-like phosphatases"/>
    <property type="match status" value="1"/>
</dbReference>
<dbReference type="RefSeq" id="WP_069295473.1">
    <property type="nucleotide sequence ID" value="NZ_MCRI01000006.1"/>
</dbReference>
<evidence type="ECO:0000259" key="1">
    <source>
        <dbReference type="PROSITE" id="PS51707"/>
    </source>
</evidence>
<dbReference type="PROSITE" id="PS51707">
    <property type="entry name" value="CYTH"/>
    <property type="match status" value="1"/>
</dbReference>
<dbReference type="EMBL" id="MCRI01000006">
    <property type="protein sequence ID" value="ODN67420.1"/>
    <property type="molecule type" value="Genomic_DNA"/>
</dbReference>
<dbReference type="CDD" id="cd07756">
    <property type="entry name" value="CYTH-like_Pase_CHAD"/>
    <property type="match status" value="1"/>
</dbReference>
<dbReference type="PATRIC" id="fig|291169.3.peg.960"/>
<dbReference type="PANTHER" id="PTHR39569:SF1">
    <property type="entry name" value="INORGANIC TRIPHOSPHATASE"/>
    <property type="match status" value="1"/>
</dbReference>
<dbReference type="AlphaFoldDB" id="A0A1E3GTP4"/>
<dbReference type="InterPro" id="IPR033469">
    <property type="entry name" value="CYTH-like_dom_sf"/>
</dbReference>
<proteinExistence type="predicted"/>
<dbReference type="Gene3D" id="2.40.320.10">
    <property type="entry name" value="Hypothetical Protein Pfu-838710-001"/>
    <property type="match status" value="1"/>
</dbReference>
<dbReference type="InterPro" id="IPR023577">
    <property type="entry name" value="CYTH_domain"/>
</dbReference>
<dbReference type="Pfam" id="PF01928">
    <property type="entry name" value="CYTH"/>
    <property type="match status" value="1"/>
</dbReference>
<dbReference type="PANTHER" id="PTHR39569">
    <property type="entry name" value="INORGANIC TRIPHOSPHATASE"/>
    <property type="match status" value="1"/>
</dbReference>
<feature type="domain" description="CYTH" evidence="1">
    <location>
        <begin position="2"/>
        <end position="204"/>
    </location>
</feature>
<evidence type="ECO:0000313" key="2">
    <source>
        <dbReference type="EMBL" id="ODN67420.1"/>
    </source>
</evidence>
<evidence type="ECO:0000313" key="3">
    <source>
        <dbReference type="Proteomes" id="UP000094379"/>
    </source>
</evidence>
<dbReference type="GO" id="GO:0046872">
    <property type="term" value="F:metal ion binding"/>
    <property type="evidence" value="ECO:0007669"/>
    <property type="project" value="TreeGrafter"/>
</dbReference>
<reference evidence="2 3" key="1">
    <citation type="submission" date="2016-07" db="EMBL/GenBank/DDBJ databases">
        <title>Draft Genome Sequence of Methylophaga muralis Bur 1.</title>
        <authorList>
            <person name="Vasilenko O.V."/>
            <person name="Doronina N.V."/>
            <person name="Shmareva M.N."/>
            <person name="Tarlachkov S.V."/>
            <person name="Mustakhimov I."/>
            <person name="Trotsenko Y.A."/>
        </authorList>
    </citation>
    <scope>NUCLEOTIDE SEQUENCE [LARGE SCALE GENOMIC DNA]</scope>
    <source>
        <strain evidence="2 3">Bur 1</strain>
    </source>
</reference>
<keyword evidence="3" id="KW-1185">Reference proteome</keyword>
<protein>
    <submittedName>
        <fullName evidence="2">CYTH domain protein</fullName>
    </submittedName>
</protein>
<gene>
    <name evidence="2" type="ORF">A9E74_00954</name>
</gene>
<organism evidence="2 3">
    <name type="scientific">Methylophaga muralis</name>
    <dbReference type="NCBI Taxonomy" id="291169"/>
    <lineage>
        <taxon>Bacteria</taxon>
        <taxon>Pseudomonadati</taxon>
        <taxon>Pseudomonadota</taxon>
        <taxon>Gammaproteobacteria</taxon>
        <taxon>Thiotrichales</taxon>
        <taxon>Piscirickettsiaceae</taxon>
        <taxon>Methylophaga</taxon>
    </lineage>
</organism>
<dbReference type="InterPro" id="IPR039013">
    <property type="entry name" value="YgiF"/>
</dbReference>
<accession>A0A1E3GTP4</accession>
<dbReference type="Proteomes" id="UP000094379">
    <property type="component" value="Unassembled WGS sequence"/>
</dbReference>
<comment type="caution">
    <text evidence="2">The sequence shown here is derived from an EMBL/GenBank/DDBJ whole genome shotgun (WGS) entry which is preliminary data.</text>
</comment>
<dbReference type="GO" id="GO:0050355">
    <property type="term" value="F:inorganic triphosphate phosphatase activity"/>
    <property type="evidence" value="ECO:0007669"/>
    <property type="project" value="InterPro"/>
</dbReference>
<name>A0A1E3GTP4_9GAMM</name>
<sequence>MSLEQEMKLAVNGDSKLNLADLDWLQAMTHEQKQLQLRTEYFDTPQLKLKQQGIALRMRQIDDQWLQTVKTSGKVKDGLHQREEWEHPIMNGEFDLPLLRQTPLAPIVDDSGSWKQLQRLFFTEFERDIRMLEASQETLIELAYDFGEAGSGDRRAMIHEIELELRHGSLEVLQQVAERLKTELNLAYNNRSKAEIGYQLYQQNQAS</sequence>